<sequence length="191" mass="21561">MRPAQVPPQWRKISTRMLKHTPSALARLKPKPQHSNLLRRLLSLRHFSKWLSGFTQRFTVAMAVSHQTPILTATQTPVAKISGDLCGLLRMQAAHPELLLPESLPHIGARYSIQEQKGDLGLTDKALAWTLAPVFFCCVVAEKARPPQTWRTTEVFSRIVVSLMLKLFVLATNLTRGKQHKQADERLEEGE</sequence>
<dbReference type="AlphaFoldDB" id="A0ABD3FWU9"/>
<name>A0ABD3FWU9_9STRA</name>
<evidence type="ECO:0000313" key="1">
    <source>
        <dbReference type="EMBL" id="KAL3670089.1"/>
    </source>
</evidence>
<accession>A0ABD3FWU9</accession>
<protein>
    <submittedName>
        <fullName evidence="1">Uncharacterized protein</fullName>
    </submittedName>
</protein>
<keyword evidence="2" id="KW-1185">Reference proteome</keyword>
<reference evidence="1 2" key="1">
    <citation type="submission" date="2024-09" db="EMBL/GenBank/DDBJ databases">
        <title>Genome sequencing and assembly of Phytophthora oleae, isolate VK10A, causative agent of rot of olive drupes.</title>
        <authorList>
            <person name="Conti Taguali S."/>
            <person name="Riolo M."/>
            <person name="La Spada F."/>
            <person name="Cacciola S.O."/>
            <person name="Dionisio G."/>
        </authorList>
    </citation>
    <scope>NUCLEOTIDE SEQUENCE [LARGE SCALE GENOMIC DNA]</scope>
    <source>
        <strain evidence="1 2">VK10A</strain>
    </source>
</reference>
<dbReference type="EMBL" id="JBIMZQ010000007">
    <property type="protein sequence ID" value="KAL3670089.1"/>
    <property type="molecule type" value="Genomic_DNA"/>
</dbReference>
<proteinExistence type="predicted"/>
<organism evidence="1 2">
    <name type="scientific">Phytophthora oleae</name>
    <dbReference type="NCBI Taxonomy" id="2107226"/>
    <lineage>
        <taxon>Eukaryota</taxon>
        <taxon>Sar</taxon>
        <taxon>Stramenopiles</taxon>
        <taxon>Oomycota</taxon>
        <taxon>Peronosporomycetes</taxon>
        <taxon>Peronosporales</taxon>
        <taxon>Peronosporaceae</taxon>
        <taxon>Phytophthora</taxon>
    </lineage>
</organism>
<evidence type="ECO:0000313" key="2">
    <source>
        <dbReference type="Proteomes" id="UP001632037"/>
    </source>
</evidence>
<comment type="caution">
    <text evidence="1">The sequence shown here is derived from an EMBL/GenBank/DDBJ whole genome shotgun (WGS) entry which is preliminary data.</text>
</comment>
<dbReference type="Proteomes" id="UP001632037">
    <property type="component" value="Unassembled WGS sequence"/>
</dbReference>
<gene>
    <name evidence="1" type="ORF">V7S43_004404</name>
</gene>